<keyword evidence="2" id="KW-1185">Reference proteome</keyword>
<protein>
    <submittedName>
        <fullName evidence="1">FK506-binding protein</fullName>
    </submittedName>
</protein>
<evidence type="ECO:0000313" key="1">
    <source>
        <dbReference type="EMBL" id="GAW04699.1"/>
    </source>
</evidence>
<dbReference type="Proteomes" id="UP000188533">
    <property type="component" value="Unassembled WGS sequence"/>
</dbReference>
<comment type="caution">
    <text evidence="1">The sequence shown here is derived from an EMBL/GenBank/DDBJ whole genome shotgun (WGS) entry which is preliminary data.</text>
</comment>
<dbReference type="EMBL" id="BDGU01000206">
    <property type="protein sequence ID" value="GAW04699.1"/>
    <property type="molecule type" value="Genomic_DNA"/>
</dbReference>
<proteinExistence type="predicted"/>
<dbReference type="AlphaFoldDB" id="A0A1Q3EC28"/>
<dbReference type="PANTHER" id="PTHR39473">
    <property type="match status" value="1"/>
</dbReference>
<sequence length="242" mass="27137">MLAKLWQRDEILSLSGRNSQRKLVVTRIHSCTLVVSSKFRADRLVCVLLDGLEFQDVSCFATTTVNDDSTVLEQAVDLLDNDLKEDEQLTVPSKFLPGSTIGKHLRHARDHFELLLICITSPPPYVLNYDSRSRNTPMETSRKAARTALLDTIRRLQTIVPTSNWNESITLNAVTPFPQTFQTTFARELWFAGLHCVHHWSMVRVIAGEMNINVGDDCFGFAPSTLVASGREHSLGKAIAKI</sequence>
<gene>
    <name evidence="1" type="ORF">LENED_006505</name>
</gene>
<reference evidence="1 2" key="2">
    <citation type="submission" date="2017-02" db="EMBL/GenBank/DDBJ databases">
        <title>A genome survey and senescence transcriptome analysis in Lentinula edodes.</title>
        <authorList>
            <person name="Sakamoto Y."/>
            <person name="Nakade K."/>
            <person name="Sato S."/>
            <person name="Yoshida Y."/>
            <person name="Miyazaki K."/>
            <person name="Natsume S."/>
            <person name="Konno N."/>
        </authorList>
    </citation>
    <scope>NUCLEOTIDE SEQUENCE [LARGE SCALE GENOMIC DNA]</scope>
    <source>
        <strain evidence="1 2">NBRC 111202</strain>
    </source>
</reference>
<dbReference type="STRING" id="5353.A0A1Q3EC28"/>
<name>A0A1Q3EC28_LENED</name>
<accession>A0A1Q3EC28</accession>
<dbReference type="PANTHER" id="PTHR39473:SF1">
    <property type="entry name" value="DINB-LIKE DOMAIN-CONTAINING PROTEIN"/>
    <property type="match status" value="1"/>
</dbReference>
<evidence type="ECO:0000313" key="2">
    <source>
        <dbReference type="Proteomes" id="UP000188533"/>
    </source>
</evidence>
<reference evidence="1 2" key="1">
    <citation type="submission" date="2016-08" db="EMBL/GenBank/DDBJ databases">
        <authorList>
            <consortium name="Lentinula edodes genome sequencing consortium"/>
            <person name="Sakamoto Y."/>
            <person name="Nakade K."/>
            <person name="Sato S."/>
            <person name="Yoshida Y."/>
            <person name="Miyazaki K."/>
            <person name="Natsume S."/>
            <person name="Konno N."/>
        </authorList>
    </citation>
    <scope>NUCLEOTIDE SEQUENCE [LARGE SCALE GENOMIC DNA]</scope>
    <source>
        <strain evidence="1 2">NBRC 111202</strain>
    </source>
</reference>
<organism evidence="1 2">
    <name type="scientific">Lentinula edodes</name>
    <name type="common">Shiitake mushroom</name>
    <name type="synonym">Lentinus edodes</name>
    <dbReference type="NCBI Taxonomy" id="5353"/>
    <lineage>
        <taxon>Eukaryota</taxon>
        <taxon>Fungi</taxon>
        <taxon>Dikarya</taxon>
        <taxon>Basidiomycota</taxon>
        <taxon>Agaricomycotina</taxon>
        <taxon>Agaricomycetes</taxon>
        <taxon>Agaricomycetidae</taxon>
        <taxon>Agaricales</taxon>
        <taxon>Marasmiineae</taxon>
        <taxon>Omphalotaceae</taxon>
        <taxon>Lentinula</taxon>
    </lineage>
</organism>